<proteinExistence type="predicted"/>
<dbReference type="AlphaFoldDB" id="A0A1X2H9V0"/>
<evidence type="ECO:0000313" key="2">
    <source>
        <dbReference type="Proteomes" id="UP000242180"/>
    </source>
</evidence>
<dbReference type="Proteomes" id="UP000242180">
    <property type="component" value="Unassembled WGS sequence"/>
</dbReference>
<evidence type="ECO:0000313" key="1">
    <source>
        <dbReference type="EMBL" id="ORY95456.1"/>
    </source>
</evidence>
<reference evidence="1 2" key="1">
    <citation type="submission" date="2016-07" db="EMBL/GenBank/DDBJ databases">
        <title>Pervasive Adenine N6-methylation of Active Genes in Fungi.</title>
        <authorList>
            <consortium name="DOE Joint Genome Institute"/>
            <person name="Mondo S.J."/>
            <person name="Dannebaum R.O."/>
            <person name="Kuo R.C."/>
            <person name="Labutti K."/>
            <person name="Haridas S."/>
            <person name="Kuo A."/>
            <person name="Salamov A."/>
            <person name="Ahrendt S.R."/>
            <person name="Lipzen A."/>
            <person name="Sullivan W."/>
            <person name="Andreopoulos W.B."/>
            <person name="Clum A."/>
            <person name="Lindquist E."/>
            <person name="Daum C."/>
            <person name="Ramamoorthy G.K."/>
            <person name="Gryganskyi A."/>
            <person name="Culley D."/>
            <person name="Magnuson J.K."/>
            <person name="James T.Y."/>
            <person name="O'Malley M.A."/>
            <person name="Stajich J.E."/>
            <person name="Spatafora J.W."/>
            <person name="Visel A."/>
            <person name="Grigoriev I.V."/>
        </authorList>
    </citation>
    <scope>NUCLEOTIDE SEQUENCE [LARGE SCALE GENOMIC DNA]</scope>
    <source>
        <strain evidence="1 2">NRRL 2496</strain>
    </source>
</reference>
<accession>A0A1X2H9V0</accession>
<keyword evidence="2" id="KW-1185">Reference proteome</keyword>
<comment type="caution">
    <text evidence="1">The sequence shown here is derived from an EMBL/GenBank/DDBJ whole genome shotgun (WGS) entry which is preliminary data.</text>
</comment>
<gene>
    <name evidence="1" type="ORF">BCR43DRAFT_441674</name>
</gene>
<name>A0A1X2H9V0_SYNRA</name>
<dbReference type="InParanoid" id="A0A1X2H9V0"/>
<dbReference type="OrthoDB" id="2283086at2759"/>
<organism evidence="1 2">
    <name type="scientific">Syncephalastrum racemosum</name>
    <name type="common">Filamentous fungus</name>
    <dbReference type="NCBI Taxonomy" id="13706"/>
    <lineage>
        <taxon>Eukaryota</taxon>
        <taxon>Fungi</taxon>
        <taxon>Fungi incertae sedis</taxon>
        <taxon>Mucoromycota</taxon>
        <taxon>Mucoromycotina</taxon>
        <taxon>Mucoromycetes</taxon>
        <taxon>Mucorales</taxon>
        <taxon>Syncephalastraceae</taxon>
        <taxon>Syncephalastrum</taxon>
    </lineage>
</organism>
<dbReference type="EMBL" id="MCGN01000006">
    <property type="protein sequence ID" value="ORY95456.1"/>
    <property type="molecule type" value="Genomic_DNA"/>
</dbReference>
<protein>
    <submittedName>
        <fullName evidence="1">Uncharacterized protein</fullName>
    </submittedName>
</protein>
<sequence length="247" mass="27423">IDCHSDSSDASEAEPKSLYPNIFVGIMQDADGAKLKNKFILASTTMNLLFPSSVILSKKDDVQIGPDVIIPPSIINSRDVRVFYRRTALEHFRKDLPQKEEVEDHTTGAGTRPLLPSAKNVSCVRQFVCGFHHPSTYAFWRASVPGFQDPLYIPTTVRTLCDLPYFDGYGVGEKACAILAPRFLQLLAINHHNAEGIVEMARFDELLQMYKGVSNDKTDVKPWMAVHGTTAITDEGNPIVDLCLTNI</sequence>
<feature type="non-terminal residue" evidence="1">
    <location>
        <position position="1"/>
    </location>
</feature>